<dbReference type="GO" id="GO:0008270">
    <property type="term" value="F:zinc ion binding"/>
    <property type="evidence" value="ECO:0007669"/>
    <property type="project" value="UniProtKB-KW"/>
</dbReference>
<dbReference type="PROSITE" id="PS01360">
    <property type="entry name" value="ZF_MYND_1"/>
    <property type="match status" value="1"/>
</dbReference>
<evidence type="ECO:0000256" key="3">
    <source>
        <dbReference type="ARBA" id="ARBA00022833"/>
    </source>
</evidence>
<dbReference type="Proteomes" id="UP001218218">
    <property type="component" value="Unassembled WGS sequence"/>
</dbReference>
<evidence type="ECO:0000313" key="6">
    <source>
        <dbReference type="EMBL" id="KAJ7351949.1"/>
    </source>
</evidence>
<proteinExistence type="predicted"/>
<accession>A0AAD7A8A0</accession>
<protein>
    <recommendedName>
        <fullName evidence="5">MYND-type domain-containing protein</fullName>
    </recommendedName>
</protein>
<dbReference type="PROSITE" id="PS50865">
    <property type="entry name" value="ZF_MYND_2"/>
    <property type="match status" value="1"/>
</dbReference>
<dbReference type="Pfam" id="PF01753">
    <property type="entry name" value="zf-MYND"/>
    <property type="match status" value="1"/>
</dbReference>
<dbReference type="EMBL" id="JARIHO010000012">
    <property type="protein sequence ID" value="KAJ7351949.1"/>
    <property type="molecule type" value="Genomic_DNA"/>
</dbReference>
<name>A0AAD7A8A0_9AGAR</name>
<comment type="caution">
    <text evidence="6">The sequence shown here is derived from an EMBL/GenBank/DDBJ whole genome shotgun (WGS) entry which is preliminary data.</text>
</comment>
<sequence>MSGPRFGGMEVEHNVHPEIKKYHKSCSTSPKDLREARAQGKQACTVCGNLADSELRRCGKCKHTSYCLKECQKADWPTHKLCCSTDDSGLNMAKIAQTLNASTFLSTHLQMAFIAAFGLLRDPC</sequence>
<keyword evidence="3" id="KW-0862">Zinc</keyword>
<evidence type="ECO:0000256" key="1">
    <source>
        <dbReference type="ARBA" id="ARBA00022723"/>
    </source>
</evidence>
<evidence type="ECO:0000256" key="4">
    <source>
        <dbReference type="PROSITE-ProRule" id="PRU00134"/>
    </source>
</evidence>
<dbReference type="Gene3D" id="6.10.140.2220">
    <property type="match status" value="1"/>
</dbReference>
<dbReference type="InterPro" id="IPR002893">
    <property type="entry name" value="Znf_MYND"/>
</dbReference>
<organism evidence="6 7">
    <name type="scientific">Mycena albidolilacea</name>
    <dbReference type="NCBI Taxonomy" id="1033008"/>
    <lineage>
        <taxon>Eukaryota</taxon>
        <taxon>Fungi</taxon>
        <taxon>Dikarya</taxon>
        <taxon>Basidiomycota</taxon>
        <taxon>Agaricomycotina</taxon>
        <taxon>Agaricomycetes</taxon>
        <taxon>Agaricomycetidae</taxon>
        <taxon>Agaricales</taxon>
        <taxon>Marasmiineae</taxon>
        <taxon>Mycenaceae</taxon>
        <taxon>Mycena</taxon>
    </lineage>
</organism>
<keyword evidence="1" id="KW-0479">Metal-binding</keyword>
<keyword evidence="2 4" id="KW-0863">Zinc-finger</keyword>
<evidence type="ECO:0000259" key="5">
    <source>
        <dbReference type="PROSITE" id="PS50865"/>
    </source>
</evidence>
<feature type="domain" description="MYND-type" evidence="5">
    <location>
        <begin position="44"/>
        <end position="83"/>
    </location>
</feature>
<reference evidence="6" key="1">
    <citation type="submission" date="2023-03" db="EMBL/GenBank/DDBJ databases">
        <title>Massive genome expansion in bonnet fungi (Mycena s.s.) driven by repeated elements and novel gene families across ecological guilds.</title>
        <authorList>
            <consortium name="Lawrence Berkeley National Laboratory"/>
            <person name="Harder C.B."/>
            <person name="Miyauchi S."/>
            <person name="Viragh M."/>
            <person name="Kuo A."/>
            <person name="Thoen E."/>
            <person name="Andreopoulos B."/>
            <person name="Lu D."/>
            <person name="Skrede I."/>
            <person name="Drula E."/>
            <person name="Henrissat B."/>
            <person name="Morin E."/>
            <person name="Kohler A."/>
            <person name="Barry K."/>
            <person name="LaButti K."/>
            <person name="Morin E."/>
            <person name="Salamov A."/>
            <person name="Lipzen A."/>
            <person name="Mereny Z."/>
            <person name="Hegedus B."/>
            <person name="Baldrian P."/>
            <person name="Stursova M."/>
            <person name="Weitz H."/>
            <person name="Taylor A."/>
            <person name="Grigoriev I.V."/>
            <person name="Nagy L.G."/>
            <person name="Martin F."/>
            <person name="Kauserud H."/>
        </authorList>
    </citation>
    <scope>NUCLEOTIDE SEQUENCE</scope>
    <source>
        <strain evidence="6">CBHHK002</strain>
    </source>
</reference>
<dbReference type="AlphaFoldDB" id="A0AAD7A8A0"/>
<evidence type="ECO:0000256" key="2">
    <source>
        <dbReference type="ARBA" id="ARBA00022771"/>
    </source>
</evidence>
<gene>
    <name evidence="6" type="ORF">DFH08DRAFT_989849</name>
</gene>
<dbReference type="SUPFAM" id="SSF144232">
    <property type="entry name" value="HIT/MYND zinc finger-like"/>
    <property type="match status" value="1"/>
</dbReference>
<evidence type="ECO:0000313" key="7">
    <source>
        <dbReference type="Proteomes" id="UP001218218"/>
    </source>
</evidence>
<keyword evidence="7" id="KW-1185">Reference proteome</keyword>